<evidence type="ECO:0000256" key="1">
    <source>
        <dbReference type="SAM" id="MobiDB-lite"/>
    </source>
</evidence>
<feature type="region of interest" description="Disordered" evidence="1">
    <location>
        <begin position="44"/>
        <end position="70"/>
    </location>
</feature>
<feature type="transmembrane region" description="Helical" evidence="2">
    <location>
        <begin position="6"/>
        <end position="30"/>
    </location>
</feature>
<evidence type="ECO:0000313" key="3">
    <source>
        <dbReference type="EMBL" id="GID10533.1"/>
    </source>
</evidence>
<reference evidence="3" key="1">
    <citation type="submission" date="2021-01" db="EMBL/GenBank/DDBJ databases">
        <title>Whole genome shotgun sequence of Actinocatenispora rupis NBRC 107355.</title>
        <authorList>
            <person name="Komaki H."/>
            <person name="Tamura T."/>
        </authorList>
    </citation>
    <scope>NUCLEOTIDE SEQUENCE</scope>
    <source>
        <strain evidence="3">NBRC 107355</strain>
    </source>
</reference>
<dbReference type="RefSeq" id="WP_203655849.1">
    <property type="nucleotide sequence ID" value="NZ_BAAAZM010000003.1"/>
</dbReference>
<name>A0A8J3J8Z9_9ACTN</name>
<sequence>MWTPTPIVTGLVSLGLIILFVATCVSLMRMSVYVRTGGRRYAIETPDDDDALDDDDDEPVRYRPRRRPRL</sequence>
<proteinExistence type="predicted"/>
<feature type="compositionally biased region" description="Acidic residues" evidence="1">
    <location>
        <begin position="45"/>
        <end position="58"/>
    </location>
</feature>
<evidence type="ECO:0000256" key="2">
    <source>
        <dbReference type="SAM" id="Phobius"/>
    </source>
</evidence>
<dbReference type="AlphaFoldDB" id="A0A8J3J8Z9"/>
<evidence type="ECO:0000313" key="4">
    <source>
        <dbReference type="Proteomes" id="UP000612808"/>
    </source>
</evidence>
<keyword evidence="2" id="KW-1133">Transmembrane helix</keyword>
<organism evidence="3 4">
    <name type="scientific">Actinocatenispora rupis</name>
    <dbReference type="NCBI Taxonomy" id="519421"/>
    <lineage>
        <taxon>Bacteria</taxon>
        <taxon>Bacillati</taxon>
        <taxon>Actinomycetota</taxon>
        <taxon>Actinomycetes</taxon>
        <taxon>Micromonosporales</taxon>
        <taxon>Micromonosporaceae</taxon>
        <taxon>Actinocatenispora</taxon>
    </lineage>
</organism>
<dbReference type="EMBL" id="BOMB01000008">
    <property type="protein sequence ID" value="GID10533.1"/>
    <property type="molecule type" value="Genomic_DNA"/>
</dbReference>
<keyword evidence="2" id="KW-0472">Membrane</keyword>
<protein>
    <submittedName>
        <fullName evidence="3">Uncharacterized protein</fullName>
    </submittedName>
</protein>
<dbReference type="Proteomes" id="UP000612808">
    <property type="component" value="Unassembled WGS sequence"/>
</dbReference>
<keyword evidence="2" id="KW-0812">Transmembrane</keyword>
<accession>A0A8J3J8Z9</accession>
<comment type="caution">
    <text evidence="3">The sequence shown here is derived from an EMBL/GenBank/DDBJ whole genome shotgun (WGS) entry which is preliminary data.</text>
</comment>
<gene>
    <name evidence="3" type="ORF">Aru02nite_14220</name>
</gene>
<keyword evidence="4" id="KW-1185">Reference proteome</keyword>